<accession>A0A821P0K6</accession>
<keyword evidence="2" id="KW-1185">Reference proteome</keyword>
<name>A0A821P0K6_9NEOP</name>
<sequence>MAKLKERCYTAELLHGMYSDDVNYAYISFMYPILTEINRVNKLFESKDADHTKLYDELTNLVDSFVTKIVLPTQKVDVFTQNIKDFVDKKCYLGYRFESFVSTMREKGLPRNEEEMIRNRCIQFIVQLVNELKNRLPENLKLMKNMKRISVDCALSHNKEPITDLILHFNKNQEYIAKVDEQWRQIHLLKWINTKNTKEFWYEVLDFEDIAGENRFEDLATFAISS</sequence>
<organism evidence="1 2">
    <name type="scientific">Pieris macdunnoughi</name>
    <dbReference type="NCBI Taxonomy" id="345717"/>
    <lineage>
        <taxon>Eukaryota</taxon>
        <taxon>Metazoa</taxon>
        <taxon>Ecdysozoa</taxon>
        <taxon>Arthropoda</taxon>
        <taxon>Hexapoda</taxon>
        <taxon>Insecta</taxon>
        <taxon>Pterygota</taxon>
        <taxon>Neoptera</taxon>
        <taxon>Endopterygota</taxon>
        <taxon>Lepidoptera</taxon>
        <taxon>Glossata</taxon>
        <taxon>Ditrysia</taxon>
        <taxon>Papilionoidea</taxon>
        <taxon>Pieridae</taxon>
        <taxon>Pierinae</taxon>
        <taxon>Pieris</taxon>
    </lineage>
</organism>
<dbReference type="EMBL" id="CAJOBZ010000005">
    <property type="protein sequence ID" value="CAF4798520.1"/>
    <property type="molecule type" value="Genomic_DNA"/>
</dbReference>
<dbReference type="OrthoDB" id="10023262at2759"/>
<reference evidence="1" key="1">
    <citation type="submission" date="2021-02" db="EMBL/GenBank/DDBJ databases">
        <authorList>
            <person name="Steward A R."/>
        </authorList>
    </citation>
    <scope>NUCLEOTIDE SEQUENCE</scope>
</reference>
<gene>
    <name evidence="1" type="ORF">PMACD_LOCUS3307</name>
</gene>
<dbReference type="Proteomes" id="UP000663880">
    <property type="component" value="Unassembled WGS sequence"/>
</dbReference>
<comment type="caution">
    <text evidence="1">The sequence shown here is derived from an EMBL/GenBank/DDBJ whole genome shotgun (WGS) entry which is preliminary data.</text>
</comment>
<dbReference type="AlphaFoldDB" id="A0A821P0K6"/>
<evidence type="ECO:0000313" key="2">
    <source>
        <dbReference type="Proteomes" id="UP000663880"/>
    </source>
</evidence>
<proteinExistence type="predicted"/>
<protein>
    <submittedName>
        <fullName evidence="1">Uncharacterized protein</fullName>
    </submittedName>
</protein>
<evidence type="ECO:0000313" key="1">
    <source>
        <dbReference type="EMBL" id="CAF4798520.1"/>
    </source>
</evidence>